<sequence length="54" mass="6009">MDRTEYDPQESSGLSRFAIPADAPVRPLSAHLVADFDRAVAAEHFDHEEPADEE</sequence>
<comment type="caution">
    <text evidence="1">The sequence shown here is derived from an EMBL/GenBank/DDBJ whole genome shotgun (WGS) entry which is preliminary data.</text>
</comment>
<protein>
    <submittedName>
        <fullName evidence="1">Uncharacterized protein</fullName>
    </submittedName>
</protein>
<reference evidence="1" key="1">
    <citation type="submission" date="2022-09" db="EMBL/GenBank/DDBJ databases">
        <title>Intensive care unit water sources are persistently colonized with multi-drug resistant bacteria and are the site of extensive horizontal gene transfer of antibiotic resistance genes.</title>
        <authorList>
            <person name="Diorio-Toth L."/>
        </authorList>
    </citation>
    <scope>NUCLEOTIDE SEQUENCE</scope>
    <source>
        <strain evidence="1">GD03704</strain>
    </source>
</reference>
<evidence type="ECO:0000313" key="2">
    <source>
        <dbReference type="Proteomes" id="UP001161697"/>
    </source>
</evidence>
<proteinExistence type="predicted"/>
<gene>
    <name evidence="1" type="ORF">N5J11_15135</name>
</gene>
<dbReference type="RefSeq" id="WP_279534608.1">
    <property type="nucleotide sequence ID" value="NZ_CP104579.1"/>
</dbReference>
<dbReference type="EMBL" id="JAOCJE010000001">
    <property type="protein sequence ID" value="MDH1340535.1"/>
    <property type="molecule type" value="Genomic_DNA"/>
</dbReference>
<dbReference type="AlphaFoldDB" id="A0AA42QB72"/>
<dbReference type="Proteomes" id="UP001161697">
    <property type="component" value="Unassembled WGS sequence"/>
</dbReference>
<accession>A0AA42QB72</accession>
<name>A0AA42QB72_ECTOL</name>
<evidence type="ECO:0000313" key="1">
    <source>
        <dbReference type="EMBL" id="MDH1340535.1"/>
    </source>
</evidence>
<organism evidence="1 2">
    <name type="scientific">Ectopseudomonas oleovorans</name>
    <name type="common">Pseudomonas oleovorans</name>
    <dbReference type="NCBI Taxonomy" id="301"/>
    <lineage>
        <taxon>Bacteria</taxon>
        <taxon>Pseudomonadati</taxon>
        <taxon>Pseudomonadota</taxon>
        <taxon>Gammaproteobacteria</taxon>
        <taxon>Pseudomonadales</taxon>
        <taxon>Pseudomonadaceae</taxon>
        <taxon>Ectopseudomonas</taxon>
    </lineage>
</organism>